<evidence type="ECO:0000256" key="6">
    <source>
        <dbReference type="PROSITE-ProRule" id="PRU00552"/>
    </source>
</evidence>
<dbReference type="InterPro" id="IPR014014">
    <property type="entry name" value="RNA_helicase_DEAD_Q_motif"/>
</dbReference>
<evidence type="ECO:0000259" key="8">
    <source>
        <dbReference type="PROSITE" id="PS51192"/>
    </source>
</evidence>
<dbReference type="SUPFAM" id="SSF52540">
    <property type="entry name" value="P-loop containing nucleoside triphosphate hydrolases"/>
    <property type="match status" value="1"/>
</dbReference>
<keyword evidence="2 7" id="KW-0378">Hydrolase</keyword>
<keyword evidence="1 7" id="KW-0547">Nucleotide-binding</keyword>
<feature type="domain" description="DEAD-box RNA helicase Q" evidence="10">
    <location>
        <begin position="4"/>
        <end position="32"/>
    </location>
</feature>
<dbReference type="InterPro" id="IPR027417">
    <property type="entry name" value="P-loop_NTPase"/>
</dbReference>
<dbReference type="InterPro" id="IPR001650">
    <property type="entry name" value="Helicase_C-like"/>
</dbReference>
<accession>A0A6J4RLD7</accession>
<dbReference type="SMART" id="SM00490">
    <property type="entry name" value="HELICc"/>
    <property type="match status" value="1"/>
</dbReference>
<comment type="similarity">
    <text evidence="5 7">Belongs to the DEAD box helicase family.</text>
</comment>
<evidence type="ECO:0000259" key="10">
    <source>
        <dbReference type="PROSITE" id="PS51195"/>
    </source>
</evidence>
<evidence type="ECO:0000256" key="5">
    <source>
        <dbReference type="ARBA" id="ARBA00038437"/>
    </source>
</evidence>
<feature type="short sequence motif" description="Q motif" evidence="6">
    <location>
        <begin position="4"/>
        <end position="32"/>
    </location>
</feature>
<dbReference type="PROSITE" id="PS00039">
    <property type="entry name" value="DEAD_ATP_HELICASE"/>
    <property type="match status" value="1"/>
</dbReference>
<dbReference type="Pfam" id="PF00271">
    <property type="entry name" value="Helicase_C"/>
    <property type="match status" value="1"/>
</dbReference>
<evidence type="ECO:0000256" key="4">
    <source>
        <dbReference type="ARBA" id="ARBA00022840"/>
    </source>
</evidence>
<feature type="non-terminal residue" evidence="11">
    <location>
        <position position="389"/>
    </location>
</feature>
<evidence type="ECO:0000256" key="3">
    <source>
        <dbReference type="ARBA" id="ARBA00022806"/>
    </source>
</evidence>
<evidence type="ECO:0000256" key="1">
    <source>
        <dbReference type="ARBA" id="ARBA00022741"/>
    </source>
</evidence>
<dbReference type="PROSITE" id="PS51194">
    <property type="entry name" value="HELICASE_CTER"/>
    <property type="match status" value="1"/>
</dbReference>
<name>A0A6J4RLD7_9ACTN</name>
<evidence type="ECO:0000256" key="7">
    <source>
        <dbReference type="RuleBase" id="RU000492"/>
    </source>
</evidence>
<dbReference type="GO" id="GO:0005829">
    <property type="term" value="C:cytosol"/>
    <property type="evidence" value="ECO:0007669"/>
    <property type="project" value="TreeGrafter"/>
</dbReference>
<dbReference type="PROSITE" id="PS51192">
    <property type="entry name" value="HELICASE_ATP_BIND_1"/>
    <property type="match status" value="1"/>
</dbReference>
<dbReference type="Gene3D" id="3.40.50.300">
    <property type="entry name" value="P-loop containing nucleotide triphosphate hydrolases"/>
    <property type="match status" value="2"/>
</dbReference>
<dbReference type="PANTHER" id="PTHR47959">
    <property type="entry name" value="ATP-DEPENDENT RNA HELICASE RHLE-RELATED"/>
    <property type="match status" value="1"/>
</dbReference>
<evidence type="ECO:0000256" key="2">
    <source>
        <dbReference type="ARBA" id="ARBA00022801"/>
    </source>
</evidence>
<reference evidence="11" key="1">
    <citation type="submission" date="2020-02" db="EMBL/GenBank/DDBJ databases">
        <authorList>
            <person name="Meier V. D."/>
        </authorList>
    </citation>
    <scope>NUCLEOTIDE SEQUENCE</scope>
    <source>
        <strain evidence="11">AVDCRST_MAG38</strain>
    </source>
</reference>
<organism evidence="11">
    <name type="scientific">uncultured Solirubrobacteraceae bacterium</name>
    <dbReference type="NCBI Taxonomy" id="1162706"/>
    <lineage>
        <taxon>Bacteria</taxon>
        <taxon>Bacillati</taxon>
        <taxon>Actinomycetota</taxon>
        <taxon>Thermoleophilia</taxon>
        <taxon>Solirubrobacterales</taxon>
        <taxon>Solirubrobacteraceae</taxon>
        <taxon>environmental samples</taxon>
    </lineage>
</organism>
<keyword evidence="3 7" id="KW-0347">Helicase</keyword>
<dbReference type="GO" id="GO:0016787">
    <property type="term" value="F:hydrolase activity"/>
    <property type="evidence" value="ECO:0007669"/>
    <property type="project" value="UniProtKB-KW"/>
</dbReference>
<dbReference type="InterPro" id="IPR044742">
    <property type="entry name" value="DEAD/DEAH_RhlB"/>
</dbReference>
<dbReference type="GO" id="GO:0005524">
    <property type="term" value="F:ATP binding"/>
    <property type="evidence" value="ECO:0007669"/>
    <property type="project" value="UniProtKB-KW"/>
</dbReference>
<dbReference type="InterPro" id="IPR050079">
    <property type="entry name" value="DEAD_box_RNA_helicase"/>
</dbReference>
<dbReference type="PROSITE" id="PS51195">
    <property type="entry name" value="Q_MOTIF"/>
    <property type="match status" value="1"/>
</dbReference>
<dbReference type="Pfam" id="PF00270">
    <property type="entry name" value="DEAD"/>
    <property type="match status" value="1"/>
</dbReference>
<sequence length="389" mass="42074">MSSATFADLGVSSAVSGALAERGIESPFAVQELVLPDALAGRDVLVQSPTGSGKTLAFLLPIVERLTSSDPAGSALILAPTRELAAQIAAEAEAITAARGLRVVAVYGGVGIERQARAARSAQLLVATPGRLLDLIDRGAVSLKQVQVLVLDEADRMLDMGFRPVVERIVRMTPAKRQTFFFSATLSGEVGKLAQAYTTDARRHEHASKQERSATVDHRFLDVTRDEKIGKLMGELKAEEERLTLVFVRTKRGADRLVKRLQAGGLNAAALHGDKSQGQRERALKSFADGRLDALVATDVAARGIDITGITHVINFDVPADHETYVHRTGRTGRAEREGIAITFVSEDEAAEMERMAHKLDLREDFRRAGFATKIRSDHRPRTGASRSP</sequence>
<protein>
    <submittedName>
        <fullName evidence="11">ATP-dependent RNA helicase RhlE</fullName>
    </submittedName>
</protein>
<dbReference type="SMART" id="SM00487">
    <property type="entry name" value="DEXDc"/>
    <property type="match status" value="1"/>
</dbReference>
<dbReference type="GO" id="GO:0003724">
    <property type="term" value="F:RNA helicase activity"/>
    <property type="evidence" value="ECO:0007669"/>
    <property type="project" value="InterPro"/>
</dbReference>
<dbReference type="PANTHER" id="PTHR47959:SF13">
    <property type="entry name" value="ATP-DEPENDENT RNA HELICASE RHLE"/>
    <property type="match status" value="1"/>
</dbReference>
<dbReference type="InterPro" id="IPR000629">
    <property type="entry name" value="RNA-helicase_DEAD-box_CS"/>
</dbReference>
<dbReference type="CDD" id="cd18787">
    <property type="entry name" value="SF2_C_DEAD"/>
    <property type="match status" value="1"/>
</dbReference>
<dbReference type="EMBL" id="CADCVJ010000143">
    <property type="protein sequence ID" value="CAA9476516.1"/>
    <property type="molecule type" value="Genomic_DNA"/>
</dbReference>
<dbReference type="CDD" id="cd00268">
    <property type="entry name" value="DEADc"/>
    <property type="match status" value="1"/>
</dbReference>
<gene>
    <name evidence="11" type="ORF">AVDCRST_MAG38-1716</name>
</gene>
<proteinExistence type="inferred from homology"/>
<evidence type="ECO:0000313" key="11">
    <source>
        <dbReference type="EMBL" id="CAA9476516.1"/>
    </source>
</evidence>
<dbReference type="InterPro" id="IPR014001">
    <property type="entry name" value="Helicase_ATP-bd"/>
</dbReference>
<dbReference type="GO" id="GO:0003676">
    <property type="term" value="F:nucleic acid binding"/>
    <property type="evidence" value="ECO:0007669"/>
    <property type="project" value="InterPro"/>
</dbReference>
<dbReference type="AlphaFoldDB" id="A0A6J4RLD7"/>
<dbReference type="InterPro" id="IPR011545">
    <property type="entry name" value="DEAD/DEAH_box_helicase_dom"/>
</dbReference>
<feature type="domain" description="Helicase C-terminal" evidence="9">
    <location>
        <begin position="228"/>
        <end position="379"/>
    </location>
</feature>
<keyword evidence="4 7" id="KW-0067">ATP-binding</keyword>
<evidence type="ECO:0000259" key="9">
    <source>
        <dbReference type="PROSITE" id="PS51194"/>
    </source>
</evidence>
<feature type="domain" description="Helicase ATP-binding" evidence="8">
    <location>
        <begin position="35"/>
        <end position="204"/>
    </location>
</feature>